<dbReference type="PRINTS" id="PR00111">
    <property type="entry name" value="ABHYDROLASE"/>
</dbReference>
<name>A0ABW2L1A7_9PROT</name>
<reference evidence="3" key="1">
    <citation type="journal article" date="2019" name="Int. J. Syst. Evol. Microbiol.">
        <title>The Global Catalogue of Microorganisms (GCM) 10K type strain sequencing project: providing services to taxonomists for standard genome sequencing and annotation.</title>
        <authorList>
            <consortium name="The Broad Institute Genomics Platform"/>
            <consortium name="The Broad Institute Genome Sequencing Center for Infectious Disease"/>
            <person name="Wu L."/>
            <person name="Ma J."/>
        </authorList>
    </citation>
    <scope>NUCLEOTIDE SEQUENCE [LARGE SCALE GENOMIC DNA]</scope>
    <source>
        <strain evidence="3">CGMCC 1.16275</strain>
    </source>
</reference>
<keyword evidence="2" id="KW-0378">Hydrolase</keyword>
<evidence type="ECO:0000259" key="1">
    <source>
        <dbReference type="Pfam" id="PF00561"/>
    </source>
</evidence>
<gene>
    <name evidence="2" type="ORF">ACFQPS_19510</name>
</gene>
<proteinExistence type="predicted"/>
<dbReference type="Proteomes" id="UP001596456">
    <property type="component" value="Unassembled WGS sequence"/>
</dbReference>
<sequence length="314" mass="34266">MKLSLPFLVVLVASLFGLGVWLHTPDRPRDELEALYLRSPADYVQAAGMRLHVRDDGPRDAPAVVMLHGFGASLHTWEGWAQGLAGPFRVVRFDLPGFGLTGPDPTGDYGDDRAMAVLEALLDRLGIARASLVGNSIGGRIAWKFAALHPDRVEKLVLVSPDGFASPGFEYGRKAEVPGILNLMRFILPTAAVRANLQPAYGDPAVLTDQLTTRYHDLMLAPGVRDAMFARLEQVMLEPPEPLLRRIQAPTLLLWGEKDAMIPVSNAADYARALHDSRTVTFPDLGHVPQEEAPARSLEPVRKFLADGYPGLDG</sequence>
<feature type="domain" description="AB hydrolase-1" evidence="1">
    <location>
        <begin position="62"/>
        <end position="294"/>
    </location>
</feature>
<accession>A0ABW2L1A7</accession>
<keyword evidence="3" id="KW-1185">Reference proteome</keyword>
<dbReference type="EMBL" id="JBHTCM010000028">
    <property type="protein sequence ID" value="MFC7335365.1"/>
    <property type="molecule type" value="Genomic_DNA"/>
</dbReference>
<organism evidence="2 3">
    <name type="scientific">Rhodocista pekingensis</name>
    <dbReference type="NCBI Taxonomy" id="201185"/>
    <lineage>
        <taxon>Bacteria</taxon>
        <taxon>Pseudomonadati</taxon>
        <taxon>Pseudomonadota</taxon>
        <taxon>Alphaproteobacteria</taxon>
        <taxon>Rhodospirillales</taxon>
        <taxon>Azospirillaceae</taxon>
        <taxon>Rhodocista</taxon>
    </lineage>
</organism>
<dbReference type="PANTHER" id="PTHR43689">
    <property type="entry name" value="HYDROLASE"/>
    <property type="match status" value="1"/>
</dbReference>
<dbReference type="GO" id="GO:0016787">
    <property type="term" value="F:hydrolase activity"/>
    <property type="evidence" value="ECO:0007669"/>
    <property type="project" value="UniProtKB-KW"/>
</dbReference>
<comment type="caution">
    <text evidence="2">The sequence shown here is derived from an EMBL/GenBank/DDBJ whole genome shotgun (WGS) entry which is preliminary data.</text>
</comment>
<dbReference type="PANTHER" id="PTHR43689:SF8">
    <property type="entry name" value="ALPHA_BETA-HYDROLASES SUPERFAMILY PROTEIN"/>
    <property type="match status" value="1"/>
</dbReference>
<dbReference type="SUPFAM" id="SSF53474">
    <property type="entry name" value="alpha/beta-Hydrolases"/>
    <property type="match status" value="1"/>
</dbReference>
<dbReference type="RefSeq" id="WP_377360947.1">
    <property type="nucleotide sequence ID" value="NZ_JBHTCM010000028.1"/>
</dbReference>
<dbReference type="Gene3D" id="3.40.50.1820">
    <property type="entry name" value="alpha/beta hydrolase"/>
    <property type="match status" value="1"/>
</dbReference>
<protein>
    <submittedName>
        <fullName evidence="2">Alpha/beta fold hydrolase</fullName>
    </submittedName>
</protein>
<dbReference type="Pfam" id="PF00561">
    <property type="entry name" value="Abhydrolase_1"/>
    <property type="match status" value="1"/>
</dbReference>
<dbReference type="InterPro" id="IPR000073">
    <property type="entry name" value="AB_hydrolase_1"/>
</dbReference>
<evidence type="ECO:0000313" key="3">
    <source>
        <dbReference type="Proteomes" id="UP001596456"/>
    </source>
</evidence>
<evidence type="ECO:0000313" key="2">
    <source>
        <dbReference type="EMBL" id="MFC7335365.1"/>
    </source>
</evidence>
<dbReference type="InterPro" id="IPR029058">
    <property type="entry name" value="AB_hydrolase_fold"/>
</dbReference>